<evidence type="ECO:0000313" key="1">
    <source>
        <dbReference type="EMBL" id="RVW92771.1"/>
    </source>
</evidence>
<name>A0A438I7T1_VITVI</name>
<organism evidence="1 2">
    <name type="scientific">Vitis vinifera</name>
    <name type="common">Grape</name>
    <dbReference type="NCBI Taxonomy" id="29760"/>
    <lineage>
        <taxon>Eukaryota</taxon>
        <taxon>Viridiplantae</taxon>
        <taxon>Streptophyta</taxon>
        <taxon>Embryophyta</taxon>
        <taxon>Tracheophyta</taxon>
        <taxon>Spermatophyta</taxon>
        <taxon>Magnoliopsida</taxon>
        <taxon>eudicotyledons</taxon>
        <taxon>Gunneridae</taxon>
        <taxon>Pentapetalae</taxon>
        <taxon>rosids</taxon>
        <taxon>Vitales</taxon>
        <taxon>Vitaceae</taxon>
        <taxon>Viteae</taxon>
        <taxon>Vitis</taxon>
    </lineage>
</organism>
<dbReference type="Proteomes" id="UP000288805">
    <property type="component" value="Unassembled WGS sequence"/>
</dbReference>
<dbReference type="EMBL" id="QGNW01000134">
    <property type="protein sequence ID" value="RVW92771.1"/>
    <property type="molecule type" value="Genomic_DNA"/>
</dbReference>
<sequence>MRGRDASIEGKLKVSHYEKALFYFGRLNNKLVALIKFVGTPIVGFEGEILTLLRKMEARRGASILGKTKKRKYTNVSKATRELHKLESLVNLNGGVKRVNGASKNMKEIVSIGQ</sequence>
<comment type="caution">
    <text evidence="1">The sequence shown here is derived from an EMBL/GenBank/DDBJ whole genome shotgun (WGS) entry which is preliminary data.</text>
</comment>
<gene>
    <name evidence="1" type="ORF">CK203_042553</name>
</gene>
<accession>A0A438I7T1</accession>
<reference evidence="1 2" key="1">
    <citation type="journal article" date="2018" name="PLoS Genet.">
        <title>Population sequencing reveals clonal diversity and ancestral inbreeding in the grapevine cultivar Chardonnay.</title>
        <authorList>
            <person name="Roach M.J."/>
            <person name="Johnson D.L."/>
            <person name="Bohlmann J."/>
            <person name="van Vuuren H.J."/>
            <person name="Jones S.J."/>
            <person name="Pretorius I.S."/>
            <person name="Schmidt S.A."/>
            <person name="Borneman A.R."/>
        </authorList>
    </citation>
    <scope>NUCLEOTIDE SEQUENCE [LARGE SCALE GENOMIC DNA]</scope>
    <source>
        <strain evidence="2">cv. Chardonnay</strain>
        <tissue evidence="1">Leaf</tissue>
    </source>
</reference>
<proteinExistence type="predicted"/>
<dbReference type="AlphaFoldDB" id="A0A438I7T1"/>
<evidence type="ECO:0000313" key="2">
    <source>
        <dbReference type="Proteomes" id="UP000288805"/>
    </source>
</evidence>
<protein>
    <submittedName>
        <fullName evidence="1">Uncharacterized protein</fullName>
    </submittedName>
</protein>